<name>A0AAV5BVN4_ELECO</name>
<reference evidence="2" key="2">
    <citation type="submission" date="2021-12" db="EMBL/GenBank/DDBJ databases">
        <title>Resequencing data analysis of finger millet.</title>
        <authorList>
            <person name="Hatakeyama M."/>
            <person name="Aluri S."/>
            <person name="Balachadran M.T."/>
            <person name="Sivarajan S.R."/>
            <person name="Poveda L."/>
            <person name="Shimizu-Inatsugi R."/>
            <person name="Schlapbach R."/>
            <person name="Sreeman S.M."/>
            <person name="Shimizu K.K."/>
        </authorList>
    </citation>
    <scope>NUCLEOTIDE SEQUENCE</scope>
</reference>
<sequence>MKKGCPVGGRAAAGPAAGEGGRQGCAVRRRVWGGGGEGAVGQAAGEWGPAGCVVRRRILGRGRGGSGGVGGRGSTAKRWAESSCGGGVANAGQFGTKGFRTGGK</sequence>
<gene>
    <name evidence="2" type="primary">ga05806</name>
    <name evidence="2" type="ORF">PR202_ga05806</name>
</gene>
<feature type="region of interest" description="Disordered" evidence="1">
    <location>
        <begin position="1"/>
        <end position="24"/>
    </location>
</feature>
<evidence type="ECO:0000256" key="1">
    <source>
        <dbReference type="SAM" id="MobiDB-lite"/>
    </source>
</evidence>
<evidence type="ECO:0000313" key="2">
    <source>
        <dbReference type="EMBL" id="GJM89598.1"/>
    </source>
</evidence>
<dbReference type="EMBL" id="BQKI01000002">
    <property type="protein sequence ID" value="GJM89598.1"/>
    <property type="molecule type" value="Genomic_DNA"/>
</dbReference>
<reference evidence="2" key="1">
    <citation type="journal article" date="2018" name="DNA Res.">
        <title>Multiple hybrid de novo genome assembly of finger millet, an orphan allotetraploid crop.</title>
        <authorList>
            <person name="Hatakeyama M."/>
            <person name="Aluri S."/>
            <person name="Balachadran M.T."/>
            <person name="Sivarajan S.R."/>
            <person name="Patrignani A."/>
            <person name="Gruter S."/>
            <person name="Poveda L."/>
            <person name="Shimizu-Inatsugi R."/>
            <person name="Baeten J."/>
            <person name="Francoijs K.J."/>
            <person name="Nataraja K.N."/>
            <person name="Reddy Y.A.N."/>
            <person name="Phadnis S."/>
            <person name="Ravikumar R.L."/>
            <person name="Schlapbach R."/>
            <person name="Sreeman S.M."/>
            <person name="Shimizu K.K."/>
        </authorList>
    </citation>
    <scope>NUCLEOTIDE SEQUENCE</scope>
</reference>
<dbReference type="AlphaFoldDB" id="A0AAV5BVN4"/>
<accession>A0AAV5BVN4</accession>
<feature type="compositionally biased region" description="Low complexity" evidence="1">
    <location>
        <begin position="1"/>
        <end position="16"/>
    </location>
</feature>
<keyword evidence="3" id="KW-1185">Reference proteome</keyword>
<dbReference type="Proteomes" id="UP001054889">
    <property type="component" value="Unassembled WGS sequence"/>
</dbReference>
<evidence type="ECO:0000313" key="3">
    <source>
        <dbReference type="Proteomes" id="UP001054889"/>
    </source>
</evidence>
<comment type="caution">
    <text evidence="2">The sequence shown here is derived from an EMBL/GenBank/DDBJ whole genome shotgun (WGS) entry which is preliminary data.</text>
</comment>
<organism evidence="2 3">
    <name type="scientific">Eleusine coracana subsp. coracana</name>
    <dbReference type="NCBI Taxonomy" id="191504"/>
    <lineage>
        <taxon>Eukaryota</taxon>
        <taxon>Viridiplantae</taxon>
        <taxon>Streptophyta</taxon>
        <taxon>Embryophyta</taxon>
        <taxon>Tracheophyta</taxon>
        <taxon>Spermatophyta</taxon>
        <taxon>Magnoliopsida</taxon>
        <taxon>Liliopsida</taxon>
        <taxon>Poales</taxon>
        <taxon>Poaceae</taxon>
        <taxon>PACMAD clade</taxon>
        <taxon>Chloridoideae</taxon>
        <taxon>Cynodonteae</taxon>
        <taxon>Eleusininae</taxon>
        <taxon>Eleusine</taxon>
    </lineage>
</organism>
<proteinExistence type="predicted"/>
<protein>
    <submittedName>
        <fullName evidence="2">Uncharacterized protein</fullName>
    </submittedName>
</protein>